<protein>
    <submittedName>
        <fullName evidence="1">Uncharacterized protein</fullName>
    </submittedName>
</protein>
<evidence type="ECO:0000313" key="2">
    <source>
        <dbReference type="Proteomes" id="UP001234178"/>
    </source>
</evidence>
<accession>A0ABR0A8B5</accession>
<name>A0ABR0A8B5_9CRUS</name>
<dbReference type="EMBL" id="JAOYFB010000036">
    <property type="protein sequence ID" value="KAK4021378.1"/>
    <property type="molecule type" value="Genomic_DNA"/>
</dbReference>
<keyword evidence="2" id="KW-1185">Reference proteome</keyword>
<gene>
    <name evidence="1" type="ORF">OUZ56_003295</name>
</gene>
<reference evidence="1 2" key="1">
    <citation type="journal article" date="2023" name="Nucleic Acids Res.">
        <title>The hologenome of Daphnia magna reveals possible DNA methylation and microbiome-mediated evolution of the host genome.</title>
        <authorList>
            <person name="Chaturvedi A."/>
            <person name="Li X."/>
            <person name="Dhandapani V."/>
            <person name="Marshall H."/>
            <person name="Kissane S."/>
            <person name="Cuenca-Cambronero M."/>
            <person name="Asole G."/>
            <person name="Calvet F."/>
            <person name="Ruiz-Romero M."/>
            <person name="Marangio P."/>
            <person name="Guigo R."/>
            <person name="Rago D."/>
            <person name="Mirbahai L."/>
            <person name="Eastwood N."/>
            <person name="Colbourne J.K."/>
            <person name="Zhou J."/>
            <person name="Mallon E."/>
            <person name="Orsini L."/>
        </authorList>
    </citation>
    <scope>NUCLEOTIDE SEQUENCE [LARGE SCALE GENOMIC DNA]</scope>
    <source>
        <strain evidence="1">LRV0_1</strain>
    </source>
</reference>
<sequence length="133" mass="15335">MYNYHHFTHYCQKLLLLIEKEMEKSSKHASLPLVLFEFSDNFNNSVFGVGTLSSIFKPPLPDSLSESVLVVHSWISDNEQLTIRWHKRTKNNWNDKIYGSNSTEGPDDEFRSGRPLMLSGKFKVLFVLVSLLA</sequence>
<evidence type="ECO:0000313" key="1">
    <source>
        <dbReference type="EMBL" id="KAK4021378.1"/>
    </source>
</evidence>
<organism evidence="1 2">
    <name type="scientific">Daphnia magna</name>
    <dbReference type="NCBI Taxonomy" id="35525"/>
    <lineage>
        <taxon>Eukaryota</taxon>
        <taxon>Metazoa</taxon>
        <taxon>Ecdysozoa</taxon>
        <taxon>Arthropoda</taxon>
        <taxon>Crustacea</taxon>
        <taxon>Branchiopoda</taxon>
        <taxon>Diplostraca</taxon>
        <taxon>Cladocera</taxon>
        <taxon>Anomopoda</taxon>
        <taxon>Daphniidae</taxon>
        <taxon>Daphnia</taxon>
    </lineage>
</organism>
<proteinExistence type="predicted"/>
<comment type="caution">
    <text evidence="1">The sequence shown here is derived from an EMBL/GenBank/DDBJ whole genome shotgun (WGS) entry which is preliminary data.</text>
</comment>
<dbReference type="Proteomes" id="UP001234178">
    <property type="component" value="Unassembled WGS sequence"/>
</dbReference>